<feature type="transmembrane region" description="Helical" evidence="8">
    <location>
        <begin position="313"/>
        <end position="332"/>
    </location>
</feature>
<dbReference type="PATRIC" id="fig|907348.3.peg.783"/>
<dbReference type="GO" id="GO:0033214">
    <property type="term" value="P:siderophore-iron import into cell"/>
    <property type="evidence" value="ECO:0007669"/>
    <property type="project" value="TreeGrafter"/>
</dbReference>
<evidence type="ECO:0000256" key="5">
    <source>
        <dbReference type="ARBA" id="ARBA00022692"/>
    </source>
</evidence>
<dbReference type="PANTHER" id="PTHR30472:SF37">
    <property type="entry name" value="FE(3+) DICITRATE TRANSPORT SYSTEM PERMEASE PROTEIN FECD-RELATED"/>
    <property type="match status" value="1"/>
</dbReference>
<feature type="transmembrane region" description="Helical" evidence="8">
    <location>
        <begin position="64"/>
        <end position="83"/>
    </location>
</feature>
<dbReference type="eggNOG" id="COG0609">
    <property type="taxonomic scope" value="Bacteria"/>
</dbReference>
<evidence type="ECO:0000256" key="3">
    <source>
        <dbReference type="ARBA" id="ARBA00022448"/>
    </source>
</evidence>
<dbReference type="GO" id="GO:0022857">
    <property type="term" value="F:transmembrane transporter activity"/>
    <property type="evidence" value="ECO:0007669"/>
    <property type="project" value="InterPro"/>
</dbReference>
<feature type="transmembrane region" description="Helical" evidence="8">
    <location>
        <begin position="238"/>
        <end position="264"/>
    </location>
</feature>
<keyword evidence="4" id="KW-1003">Cell membrane</keyword>
<dbReference type="GO" id="GO:0005886">
    <property type="term" value="C:plasma membrane"/>
    <property type="evidence" value="ECO:0007669"/>
    <property type="project" value="UniProtKB-SubCell"/>
</dbReference>
<keyword evidence="7 8" id="KW-0472">Membrane</keyword>
<dbReference type="EMBL" id="AGRW01000039">
    <property type="protein sequence ID" value="EIC02430.1"/>
    <property type="molecule type" value="Genomic_DNA"/>
</dbReference>
<keyword evidence="6 8" id="KW-1133">Transmembrane helix</keyword>
<feature type="transmembrane region" description="Helical" evidence="8">
    <location>
        <begin position="121"/>
        <end position="138"/>
    </location>
</feature>
<evidence type="ECO:0000256" key="8">
    <source>
        <dbReference type="SAM" id="Phobius"/>
    </source>
</evidence>
<dbReference type="SUPFAM" id="SSF81345">
    <property type="entry name" value="ABC transporter involved in vitamin B12 uptake, BtuC"/>
    <property type="match status" value="1"/>
</dbReference>
<protein>
    <submittedName>
        <fullName evidence="9">Transport system permease protein</fullName>
    </submittedName>
</protein>
<feature type="transmembrane region" description="Helical" evidence="8">
    <location>
        <begin position="285"/>
        <end position="307"/>
    </location>
</feature>
<evidence type="ECO:0000256" key="2">
    <source>
        <dbReference type="ARBA" id="ARBA00007935"/>
    </source>
</evidence>
<dbReference type="OrthoDB" id="9792889at2"/>
<reference evidence="9 10" key="1">
    <citation type="submission" date="2011-09" db="EMBL/GenBank/DDBJ databases">
        <title>The draft genome of Treponema saccharophilum DSM 2985.</title>
        <authorList>
            <consortium name="US DOE Joint Genome Institute (JGI-PGF)"/>
            <person name="Lucas S."/>
            <person name="Copeland A."/>
            <person name="Lapidus A."/>
            <person name="Glavina del Rio T."/>
            <person name="Dalin E."/>
            <person name="Tice H."/>
            <person name="Bruce D."/>
            <person name="Goodwin L."/>
            <person name="Pitluck S."/>
            <person name="Peters L."/>
            <person name="Kyrpides N."/>
            <person name="Mavromatis K."/>
            <person name="Ivanova N."/>
            <person name="Markowitz V."/>
            <person name="Cheng J.-F."/>
            <person name="Hugenholtz P."/>
            <person name="Woyke T."/>
            <person name="Wu D."/>
            <person name="Gronow S."/>
            <person name="Wellnitz S."/>
            <person name="Brambilla E."/>
            <person name="Klenk H.-P."/>
            <person name="Eisen J.A."/>
        </authorList>
    </citation>
    <scope>NUCLEOTIDE SEQUENCE [LARGE SCALE GENOMIC DNA]</scope>
    <source>
        <strain evidence="9 10">DSM 2985</strain>
    </source>
</reference>
<evidence type="ECO:0000313" key="10">
    <source>
        <dbReference type="Proteomes" id="UP000003571"/>
    </source>
</evidence>
<feature type="transmembrane region" description="Helical" evidence="8">
    <location>
        <begin position="191"/>
        <end position="211"/>
    </location>
</feature>
<organism evidence="9 10">
    <name type="scientific">Treponema saccharophilum DSM 2985</name>
    <dbReference type="NCBI Taxonomy" id="907348"/>
    <lineage>
        <taxon>Bacteria</taxon>
        <taxon>Pseudomonadati</taxon>
        <taxon>Spirochaetota</taxon>
        <taxon>Spirochaetia</taxon>
        <taxon>Spirochaetales</taxon>
        <taxon>Treponemataceae</taxon>
        <taxon>Treponema</taxon>
    </lineage>
</organism>
<name>H7EIX3_9SPIR</name>
<dbReference type="RefSeq" id="WP_002703088.1">
    <property type="nucleotide sequence ID" value="NZ_AGRW01000039.1"/>
</dbReference>
<dbReference type="Proteomes" id="UP000003571">
    <property type="component" value="Unassembled WGS sequence"/>
</dbReference>
<feature type="transmembrane region" description="Helical" evidence="8">
    <location>
        <begin position="95"/>
        <end position="115"/>
    </location>
</feature>
<keyword evidence="3" id="KW-0813">Transport</keyword>
<dbReference type="PANTHER" id="PTHR30472">
    <property type="entry name" value="FERRIC ENTEROBACTIN TRANSPORT SYSTEM PERMEASE PROTEIN"/>
    <property type="match status" value="1"/>
</dbReference>
<proteinExistence type="inferred from homology"/>
<accession>H7EIX3</accession>
<sequence length="342" mass="34960">MGEKKARGQFARLTALLAALLIALAVMSLCVGAVPLFPTSLFSALADRESAEYRILAYVRLPRIAAAVLCGSSLASAGLLVQATLQNPLGSPNVLGMNAGAGLAVVGFSAAGIISAWSVPLAAFAGAFLSLVLVTSIAKKAGGTSKGTLILSGIAANAFLTALTDGMNSLFPDTIYARSAFRIGSLAETQADVMAAAATVALLASAAAILMRNSLDILSLGDDTARSLGLNVGITRTAALVLAAILCGAGISVAGLVGFVGLIVPHCARMLCPHESAQSSRTGHLLVTSMILGAILVLFCDTLSRTIFSPYELPVGVMLSVLGGLFFFHLLLKKHKGSYDKN</sequence>
<dbReference type="STRING" id="907348.TresaDRAFT_2072"/>
<evidence type="ECO:0000313" key="9">
    <source>
        <dbReference type="EMBL" id="EIC02430.1"/>
    </source>
</evidence>
<comment type="subcellular location">
    <subcellularLocation>
        <location evidence="1">Cell membrane</location>
        <topology evidence="1">Multi-pass membrane protein</topology>
    </subcellularLocation>
</comment>
<dbReference type="InterPro" id="IPR000522">
    <property type="entry name" value="ABC_transptr_permease_BtuC"/>
</dbReference>
<evidence type="ECO:0000256" key="1">
    <source>
        <dbReference type="ARBA" id="ARBA00004651"/>
    </source>
</evidence>
<keyword evidence="5 8" id="KW-0812">Transmembrane</keyword>
<dbReference type="Pfam" id="PF01032">
    <property type="entry name" value="FecCD"/>
    <property type="match status" value="1"/>
</dbReference>
<evidence type="ECO:0000256" key="6">
    <source>
        <dbReference type="ARBA" id="ARBA00022989"/>
    </source>
</evidence>
<keyword evidence="10" id="KW-1185">Reference proteome</keyword>
<evidence type="ECO:0000256" key="4">
    <source>
        <dbReference type="ARBA" id="ARBA00022475"/>
    </source>
</evidence>
<dbReference type="Gene3D" id="1.10.3470.10">
    <property type="entry name" value="ABC transporter involved in vitamin B12 uptake, BtuC"/>
    <property type="match status" value="1"/>
</dbReference>
<dbReference type="InterPro" id="IPR037294">
    <property type="entry name" value="ABC_BtuC-like"/>
</dbReference>
<dbReference type="CDD" id="cd06550">
    <property type="entry name" value="TM_ABC_iron-siderophores_like"/>
    <property type="match status" value="1"/>
</dbReference>
<comment type="similarity">
    <text evidence="2">Belongs to the binding-protein-dependent transport system permease family. FecCD subfamily.</text>
</comment>
<dbReference type="AlphaFoldDB" id="H7EIX3"/>
<gene>
    <name evidence="9" type="ORF">TresaDRAFT_2072</name>
</gene>
<evidence type="ECO:0000256" key="7">
    <source>
        <dbReference type="ARBA" id="ARBA00023136"/>
    </source>
</evidence>
<comment type="caution">
    <text evidence="9">The sequence shown here is derived from an EMBL/GenBank/DDBJ whole genome shotgun (WGS) entry which is preliminary data.</text>
</comment>